<protein>
    <submittedName>
        <fullName evidence="1">Uncharacterized protein</fullName>
    </submittedName>
</protein>
<dbReference type="Proteomes" id="UP001604336">
    <property type="component" value="Unassembled WGS sequence"/>
</dbReference>
<sequence>MLRECRGPLCALLGFYRGYRALAGLDESPLSSSSSEVVGEVNQAPPASCPSIPSASGREVCPTVPLEKVGDRKRKDVGIAEMRESLDKRDASSARALDEELRRSATKASIASSRITTEELEDLRLSYGIPSSVTLRAPGPEERTDDHPQGFVAIYEPTMQKGLHLPMYPFFREVLKD</sequence>
<keyword evidence="2" id="KW-1185">Reference proteome</keyword>
<accession>A0ABD1VZI2</accession>
<evidence type="ECO:0000313" key="2">
    <source>
        <dbReference type="Proteomes" id="UP001604336"/>
    </source>
</evidence>
<dbReference type="EMBL" id="JBFOLK010000001">
    <property type="protein sequence ID" value="KAL2542732.1"/>
    <property type="molecule type" value="Genomic_DNA"/>
</dbReference>
<gene>
    <name evidence="1" type="ORF">Adt_03710</name>
</gene>
<dbReference type="AlphaFoldDB" id="A0ABD1VZI2"/>
<comment type="caution">
    <text evidence="1">The sequence shown here is derived from an EMBL/GenBank/DDBJ whole genome shotgun (WGS) entry which is preliminary data.</text>
</comment>
<evidence type="ECO:0000313" key="1">
    <source>
        <dbReference type="EMBL" id="KAL2542732.1"/>
    </source>
</evidence>
<name>A0ABD1VZI2_9LAMI</name>
<proteinExistence type="predicted"/>
<reference evidence="2" key="1">
    <citation type="submission" date="2024-07" db="EMBL/GenBank/DDBJ databases">
        <title>Two chromosome-level genome assemblies of Korean endemic species Abeliophyllum distichum and Forsythia ovata (Oleaceae).</title>
        <authorList>
            <person name="Jang H."/>
        </authorList>
    </citation>
    <scope>NUCLEOTIDE SEQUENCE [LARGE SCALE GENOMIC DNA]</scope>
</reference>
<organism evidence="1 2">
    <name type="scientific">Abeliophyllum distichum</name>
    <dbReference type="NCBI Taxonomy" id="126358"/>
    <lineage>
        <taxon>Eukaryota</taxon>
        <taxon>Viridiplantae</taxon>
        <taxon>Streptophyta</taxon>
        <taxon>Embryophyta</taxon>
        <taxon>Tracheophyta</taxon>
        <taxon>Spermatophyta</taxon>
        <taxon>Magnoliopsida</taxon>
        <taxon>eudicotyledons</taxon>
        <taxon>Gunneridae</taxon>
        <taxon>Pentapetalae</taxon>
        <taxon>asterids</taxon>
        <taxon>lamiids</taxon>
        <taxon>Lamiales</taxon>
        <taxon>Oleaceae</taxon>
        <taxon>Forsythieae</taxon>
        <taxon>Abeliophyllum</taxon>
    </lineage>
</organism>